<dbReference type="Gene3D" id="1.10.150.320">
    <property type="entry name" value="Photosystem II 12 kDa extrinsic protein"/>
    <property type="match status" value="1"/>
</dbReference>
<dbReference type="GO" id="GO:0003677">
    <property type="term" value="F:DNA binding"/>
    <property type="evidence" value="ECO:0007669"/>
    <property type="project" value="InterPro"/>
</dbReference>
<keyword evidence="2" id="KW-0732">Signal</keyword>
<dbReference type="PANTHER" id="PTHR21180">
    <property type="entry name" value="ENDONUCLEASE/EXONUCLEASE/PHOSPHATASE FAMILY DOMAIN-CONTAINING PROTEIN 1"/>
    <property type="match status" value="1"/>
</dbReference>
<feature type="region of interest" description="Disordered" evidence="1">
    <location>
        <begin position="218"/>
        <end position="241"/>
    </location>
</feature>
<dbReference type="GO" id="GO:0015628">
    <property type="term" value="P:protein secretion by the type II secretion system"/>
    <property type="evidence" value="ECO:0007669"/>
    <property type="project" value="TreeGrafter"/>
</dbReference>
<sequence>MIARATLLSAAAWLLCIAAVEAREPWIVMKDCRLMRNESSDADSFHVMADGKEFIFRLYFVDAPETDTSFDDRVKEQAKYFNLKPEQTVTLGTYAKRFTREKLAPPFTVRTCKQDAMGRSKLPRYYAFVETAEGDLAELLVANGLARLHGTAAKPAGLRSPEREWVKLRRLEREAKQMKVGAWGAPIGRMAARSAKPQPKTGPNSFDQFFHPERVAAASTAEDQEPTPAPSASALPTASPSATAVRAIAQLTAPDQAKDGKLDVNHAPAEELVKIPGVGPVLAQRIIAGRPFETADRLIDVKGIGPKTYEQIRPHFH</sequence>
<feature type="compositionally biased region" description="Low complexity" evidence="1">
    <location>
        <begin position="230"/>
        <end position="241"/>
    </location>
</feature>
<reference evidence="4" key="1">
    <citation type="submission" date="2020-02" db="EMBL/GenBank/DDBJ databases">
        <authorList>
            <person name="Meier V. D."/>
        </authorList>
    </citation>
    <scope>NUCLEOTIDE SEQUENCE</scope>
    <source>
        <strain evidence="4">AVDCRST_MAG42</strain>
    </source>
</reference>
<dbReference type="PROSITE" id="PS50830">
    <property type="entry name" value="TNASE_3"/>
    <property type="match status" value="1"/>
</dbReference>
<feature type="chain" id="PRO_5026795596" evidence="2">
    <location>
        <begin position="23"/>
        <end position="317"/>
    </location>
</feature>
<dbReference type="AlphaFoldDB" id="A0A6J4HEE7"/>
<feature type="signal peptide" evidence="2">
    <location>
        <begin position="1"/>
        <end position="22"/>
    </location>
</feature>
<dbReference type="Gene3D" id="2.40.50.90">
    <property type="match status" value="1"/>
</dbReference>
<feature type="domain" description="TNase-like" evidence="3">
    <location>
        <begin position="41"/>
        <end position="185"/>
    </location>
</feature>
<dbReference type="InterPro" id="IPR035437">
    <property type="entry name" value="SNase_OB-fold_sf"/>
</dbReference>
<dbReference type="GO" id="GO:0015627">
    <property type="term" value="C:type II protein secretion system complex"/>
    <property type="evidence" value="ECO:0007669"/>
    <property type="project" value="TreeGrafter"/>
</dbReference>
<dbReference type="InterPro" id="IPR016071">
    <property type="entry name" value="Staphylococal_nuclease_OB-fold"/>
</dbReference>
<evidence type="ECO:0000256" key="2">
    <source>
        <dbReference type="SAM" id="SignalP"/>
    </source>
</evidence>
<dbReference type="Pfam" id="PF12836">
    <property type="entry name" value="HHH_3"/>
    <property type="match status" value="1"/>
</dbReference>
<dbReference type="PANTHER" id="PTHR21180:SF32">
    <property type="entry name" value="ENDONUCLEASE_EXONUCLEASE_PHOSPHATASE FAMILY DOMAIN-CONTAINING PROTEIN 1"/>
    <property type="match status" value="1"/>
</dbReference>
<gene>
    <name evidence="4" type="ORF">AVDCRST_MAG42-513</name>
</gene>
<dbReference type="Pfam" id="PF00565">
    <property type="entry name" value="SNase"/>
    <property type="match status" value="1"/>
</dbReference>
<protein>
    <submittedName>
        <fullName evidence="4">Late competence protein ComEA, DNA receptor</fullName>
    </submittedName>
</protein>
<dbReference type="InterPro" id="IPR003583">
    <property type="entry name" value="Hlx-hairpin-Hlx_DNA-bd_motif"/>
</dbReference>
<dbReference type="GO" id="GO:0006281">
    <property type="term" value="P:DNA repair"/>
    <property type="evidence" value="ECO:0007669"/>
    <property type="project" value="InterPro"/>
</dbReference>
<dbReference type="EMBL" id="CADCTA010000036">
    <property type="protein sequence ID" value="CAA9219867.1"/>
    <property type="molecule type" value="Genomic_DNA"/>
</dbReference>
<dbReference type="SMART" id="SM00318">
    <property type="entry name" value="SNc"/>
    <property type="match status" value="1"/>
</dbReference>
<proteinExistence type="predicted"/>
<dbReference type="SUPFAM" id="SSF81585">
    <property type="entry name" value="PsbU/PolX domain-like"/>
    <property type="match status" value="1"/>
</dbReference>
<evidence type="ECO:0000259" key="3">
    <source>
        <dbReference type="PROSITE" id="PS50830"/>
    </source>
</evidence>
<evidence type="ECO:0000256" key="1">
    <source>
        <dbReference type="SAM" id="MobiDB-lite"/>
    </source>
</evidence>
<dbReference type="InterPro" id="IPR051675">
    <property type="entry name" value="Endo/Exo/Phosphatase_dom_1"/>
</dbReference>
<evidence type="ECO:0000313" key="4">
    <source>
        <dbReference type="EMBL" id="CAA9219867.1"/>
    </source>
</evidence>
<dbReference type="SUPFAM" id="SSF50199">
    <property type="entry name" value="Staphylococcal nuclease"/>
    <property type="match status" value="1"/>
</dbReference>
<keyword evidence="4" id="KW-0675">Receptor</keyword>
<dbReference type="SMART" id="SM00278">
    <property type="entry name" value="HhH1"/>
    <property type="match status" value="2"/>
</dbReference>
<name>A0A6J4HEE7_9BACT</name>
<organism evidence="4">
    <name type="scientific">uncultured Chthoniobacterales bacterium</name>
    <dbReference type="NCBI Taxonomy" id="1836801"/>
    <lineage>
        <taxon>Bacteria</taxon>
        <taxon>Pseudomonadati</taxon>
        <taxon>Verrucomicrobiota</taxon>
        <taxon>Spartobacteria</taxon>
        <taxon>Chthoniobacterales</taxon>
        <taxon>environmental samples</taxon>
    </lineage>
</organism>
<accession>A0A6J4HEE7</accession>